<sequence>MRNYLRAKTLRRKGFSSILLLYVLFKIKICEFVAKKKIIPMLEGFLIAKNAKLFARKDAKAQRLFYNLIIVCVIQNRNS</sequence>
<comment type="caution">
    <text evidence="1">The sequence shown here is derived from an EMBL/GenBank/DDBJ whole genome shotgun (WGS) entry which is preliminary data.</text>
</comment>
<name>A0A226H165_9FLAO</name>
<reference evidence="1 2" key="1">
    <citation type="submission" date="2016-11" db="EMBL/GenBank/DDBJ databases">
        <title>Whole genomes of Flavobacteriaceae.</title>
        <authorList>
            <person name="Stine C."/>
            <person name="Li C."/>
            <person name="Tadesse D."/>
        </authorList>
    </citation>
    <scope>NUCLEOTIDE SEQUENCE [LARGE SCALE GENOMIC DNA]</scope>
    <source>
        <strain evidence="1 2">DSM 18292</strain>
    </source>
</reference>
<protein>
    <submittedName>
        <fullName evidence="1">Uncharacterized protein</fullName>
    </submittedName>
</protein>
<organism evidence="1 2">
    <name type="scientific">Flavobacterium hercynium</name>
    <dbReference type="NCBI Taxonomy" id="387094"/>
    <lineage>
        <taxon>Bacteria</taxon>
        <taxon>Pseudomonadati</taxon>
        <taxon>Bacteroidota</taxon>
        <taxon>Flavobacteriia</taxon>
        <taxon>Flavobacteriales</taxon>
        <taxon>Flavobacteriaceae</taxon>
        <taxon>Flavobacterium</taxon>
    </lineage>
</organism>
<dbReference type="AlphaFoldDB" id="A0A226H165"/>
<evidence type="ECO:0000313" key="1">
    <source>
        <dbReference type="EMBL" id="OXA87401.1"/>
    </source>
</evidence>
<dbReference type="Proteomes" id="UP000198345">
    <property type="component" value="Unassembled WGS sequence"/>
</dbReference>
<proteinExistence type="predicted"/>
<gene>
    <name evidence="1" type="ORF">B0A66_16560</name>
</gene>
<keyword evidence="2" id="KW-1185">Reference proteome</keyword>
<dbReference type="EMBL" id="MUGW01000035">
    <property type="protein sequence ID" value="OXA87401.1"/>
    <property type="molecule type" value="Genomic_DNA"/>
</dbReference>
<accession>A0A226H165</accession>
<evidence type="ECO:0000313" key="2">
    <source>
        <dbReference type="Proteomes" id="UP000198345"/>
    </source>
</evidence>